<dbReference type="PROSITE" id="PS50889">
    <property type="entry name" value="S4"/>
    <property type="match status" value="1"/>
</dbReference>
<evidence type="ECO:0000313" key="8">
    <source>
        <dbReference type="Proteomes" id="UP000294192"/>
    </source>
</evidence>
<dbReference type="Proteomes" id="UP000294192">
    <property type="component" value="Unassembled WGS sequence"/>
</dbReference>
<dbReference type="OrthoDB" id="9807213at2"/>
<accession>A0A4R0XL42</accession>
<proteinExistence type="inferred from homology"/>
<dbReference type="EMBL" id="PSZO01000008">
    <property type="protein sequence ID" value="TCG11363.1"/>
    <property type="molecule type" value="Genomic_DNA"/>
</dbReference>
<evidence type="ECO:0000259" key="6">
    <source>
        <dbReference type="SMART" id="SM00363"/>
    </source>
</evidence>
<dbReference type="InterPro" id="IPR000748">
    <property type="entry name" value="PsdUridine_synth_RsuA/RluB/E/F"/>
</dbReference>
<dbReference type="InterPro" id="IPR020094">
    <property type="entry name" value="TruA/RsuA/RluB/E/F_N"/>
</dbReference>
<dbReference type="RefSeq" id="WP_131598953.1">
    <property type="nucleotide sequence ID" value="NZ_PSZO01000008.1"/>
</dbReference>
<dbReference type="PANTHER" id="PTHR47683:SF4">
    <property type="entry name" value="PSEUDOURIDINE SYNTHASE"/>
    <property type="match status" value="1"/>
</dbReference>
<comment type="similarity">
    <text evidence="1 5">Belongs to the pseudouridine synthase RsuA family.</text>
</comment>
<dbReference type="InterPro" id="IPR050343">
    <property type="entry name" value="RsuA_PseudoU_synthase"/>
</dbReference>
<protein>
    <recommendedName>
        <fullName evidence="5">Pseudouridine synthase</fullName>
        <ecNumber evidence="5">5.4.99.-</ecNumber>
    </recommendedName>
</protein>
<dbReference type="EC" id="5.4.99.-" evidence="5"/>
<dbReference type="GO" id="GO:0120159">
    <property type="term" value="F:rRNA pseudouridine synthase activity"/>
    <property type="evidence" value="ECO:0007669"/>
    <property type="project" value="UniProtKB-ARBA"/>
</dbReference>
<keyword evidence="3 5" id="KW-0413">Isomerase</keyword>
<evidence type="ECO:0000256" key="4">
    <source>
        <dbReference type="PROSITE-ProRule" id="PRU00182"/>
    </source>
</evidence>
<dbReference type="SUPFAM" id="SSF55174">
    <property type="entry name" value="Alpha-L RNA-binding motif"/>
    <property type="match status" value="1"/>
</dbReference>
<reference evidence="7 8" key="1">
    <citation type="submission" date="2018-02" db="EMBL/GenBank/DDBJ databases">
        <title>Mycoplasma marinum and Mycoplasma todarodis sp. nov., moderately halophilic and psychrotolerant mycoplasmas isolated from cephalopods.</title>
        <authorList>
            <person name="Viver T."/>
        </authorList>
    </citation>
    <scope>NUCLEOTIDE SEQUENCE [LARGE SCALE GENOMIC DNA]</scope>
    <source>
        <strain evidence="7 8">PE</strain>
    </source>
</reference>
<dbReference type="GO" id="GO:0000455">
    <property type="term" value="P:enzyme-directed rRNA pseudouridine synthesis"/>
    <property type="evidence" value="ECO:0007669"/>
    <property type="project" value="UniProtKB-ARBA"/>
</dbReference>
<dbReference type="NCBIfam" id="TIGR00093">
    <property type="entry name" value="pseudouridine synthase"/>
    <property type="match status" value="1"/>
</dbReference>
<dbReference type="InterPro" id="IPR036986">
    <property type="entry name" value="S4_RNA-bd_sf"/>
</dbReference>
<evidence type="ECO:0000256" key="5">
    <source>
        <dbReference type="RuleBase" id="RU003887"/>
    </source>
</evidence>
<dbReference type="SMART" id="SM00363">
    <property type="entry name" value="S4"/>
    <property type="match status" value="1"/>
</dbReference>
<comment type="caution">
    <text evidence="7">The sequence shown here is derived from an EMBL/GenBank/DDBJ whole genome shotgun (WGS) entry which is preliminary data.</text>
</comment>
<dbReference type="Pfam" id="PF00849">
    <property type="entry name" value="PseudoU_synth_2"/>
    <property type="match status" value="1"/>
</dbReference>
<dbReference type="Gene3D" id="3.30.70.580">
    <property type="entry name" value="Pseudouridine synthase I, catalytic domain, N-terminal subdomain"/>
    <property type="match status" value="1"/>
</dbReference>
<dbReference type="AlphaFoldDB" id="A0A4R0XL42"/>
<evidence type="ECO:0000256" key="2">
    <source>
        <dbReference type="ARBA" id="ARBA00022884"/>
    </source>
</evidence>
<evidence type="ECO:0000256" key="3">
    <source>
        <dbReference type="ARBA" id="ARBA00023235"/>
    </source>
</evidence>
<dbReference type="PANTHER" id="PTHR47683">
    <property type="entry name" value="PSEUDOURIDINE SYNTHASE FAMILY PROTEIN-RELATED"/>
    <property type="match status" value="1"/>
</dbReference>
<gene>
    <name evidence="7" type="ORF">C4B24_02320</name>
</gene>
<evidence type="ECO:0000256" key="1">
    <source>
        <dbReference type="ARBA" id="ARBA00008348"/>
    </source>
</evidence>
<sequence>MKIRLDKFLTQEGIGSRSQVKTYIKSKRVFINGIPQKDPKFKVDISTDKVEFNHKEVKYQEFIYIALNKPKGYVCANKDNVSSTVFDLIPGYEHRNLFVVGRLDKDTTGLVLITDDGQWAHKLKSPKSNTDKEYFVTLREELTENQLKAFQKPMTLDDKKLKPGKIKKLDKYTCNVILSEGKFHQVKCMFHKINNNVIELHRTRIKDMELINFKIKQGEFVEFTPKL</sequence>
<dbReference type="InterPro" id="IPR018496">
    <property type="entry name" value="PsdUridine_synth_RsuA/RluB_CS"/>
</dbReference>
<dbReference type="CDD" id="cd00165">
    <property type="entry name" value="S4"/>
    <property type="match status" value="1"/>
</dbReference>
<dbReference type="Gene3D" id="3.30.70.1560">
    <property type="entry name" value="Alpha-L RNA-binding motif"/>
    <property type="match status" value="1"/>
</dbReference>
<organism evidence="7 8">
    <name type="scientific">Mycoplasma marinum</name>
    <dbReference type="NCBI Taxonomy" id="1937190"/>
    <lineage>
        <taxon>Bacteria</taxon>
        <taxon>Bacillati</taxon>
        <taxon>Mycoplasmatota</taxon>
        <taxon>Mollicutes</taxon>
        <taxon>Mycoplasmataceae</taxon>
        <taxon>Mycoplasma</taxon>
    </lineage>
</organism>
<dbReference type="GO" id="GO:0003723">
    <property type="term" value="F:RNA binding"/>
    <property type="evidence" value="ECO:0007669"/>
    <property type="project" value="UniProtKB-KW"/>
</dbReference>
<name>A0A4R0XL42_9MOLU</name>
<dbReference type="Pfam" id="PF01479">
    <property type="entry name" value="S4"/>
    <property type="match status" value="1"/>
</dbReference>
<keyword evidence="2 4" id="KW-0694">RNA-binding</keyword>
<dbReference type="PROSITE" id="PS01149">
    <property type="entry name" value="PSI_RSU"/>
    <property type="match status" value="1"/>
</dbReference>
<feature type="domain" description="RNA-binding S4" evidence="6">
    <location>
        <begin position="3"/>
        <end position="62"/>
    </location>
</feature>
<dbReference type="Gene3D" id="3.10.290.10">
    <property type="entry name" value="RNA-binding S4 domain"/>
    <property type="match status" value="1"/>
</dbReference>
<dbReference type="InterPro" id="IPR020103">
    <property type="entry name" value="PsdUridine_synth_cat_dom_sf"/>
</dbReference>
<dbReference type="InterPro" id="IPR002942">
    <property type="entry name" value="S4_RNA-bd"/>
</dbReference>
<dbReference type="InterPro" id="IPR006145">
    <property type="entry name" value="PsdUridine_synth_RsuA/RluA"/>
</dbReference>
<evidence type="ECO:0000313" key="7">
    <source>
        <dbReference type="EMBL" id="TCG11363.1"/>
    </source>
</evidence>
<keyword evidence="8" id="KW-1185">Reference proteome</keyword>
<dbReference type="InterPro" id="IPR042092">
    <property type="entry name" value="PsdUridine_s_RsuA/RluB/E/F_cat"/>
</dbReference>
<dbReference type="SUPFAM" id="SSF55120">
    <property type="entry name" value="Pseudouridine synthase"/>
    <property type="match status" value="1"/>
</dbReference>